<dbReference type="InterPro" id="IPR023144">
    <property type="entry name" value="Phe_NH3-lyase_shielding_dom_sf"/>
</dbReference>
<dbReference type="InterPro" id="IPR001106">
    <property type="entry name" value="Aromatic_Lyase"/>
</dbReference>
<dbReference type="GO" id="GO:0006559">
    <property type="term" value="P:L-phenylalanine catabolic process"/>
    <property type="evidence" value="ECO:0007669"/>
    <property type="project" value="InterPro"/>
</dbReference>
<evidence type="ECO:0000256" key="2">
    <source>
        <dbReference type="RuleBase" id="RU003954"/>
    </source>
</evidence>
<keyword evidence="2 3" id="KW-0456">Lyase</keyword>
<dbReference type="InterPro" id="IPR024083">
    <property type="entry name" value="Fumarase/histidase_N"/>
</dbReference>
<keyword evidence="4" id="KW-1185">Reference proteome</keyword>
<dbReference type="PANTHER" id="PTHR10362">
    <property type="entry name" value="HISTIDINE AMMONIA-LYASE"/>
    <property type="match status" value="1"/>
</dbReference>
<evidence type="ECO:0000256" key="1">
    <source>
        <dbReference type="ARBA" id="ARBA00007238"/>
    </source>
</evidence>
<dbReference type="InterPro" id="IPR005922">
    <property type="entry name" value="Phe_NH3-lyase"/>
</dbReference>
<dbReference type="Gene3D" id="1.10.275.10">
    <property type="entry name" value="Fumarase/aspartase (N-terminal domain)"/>
    <property type="match status" value="1"/>
</dbReference>
<dbReference type="AlphaFoldDB" id="A0A6A6H4D5"/>
<proteinExistence type="inferred from homology"/>
<dbReference type="CDD" id="cd00332">
    <property type="entry name" value="PAL-HAL"/>
    <property type="match status" value="1"/>
</dbReference>
<evidence type="ECO:0000313" key="4">
    <source>
        <dbReference type="Proteomes" id="UP000800092"/>
    </source>
</evidence>
<dbReference type="NCBIfam" id="TIGR01226">
    <property type="entry name" value="phe_am_lyase"/>
    <property type="match status" value="1"/>
</dbReference>
<protein>
    <submittedName>
        <fullName evidence="3">Phenylalanine ammonia-lyase</fullName>
    </submittedName>
</protein>
<gene>
    <name evidence="3" type="ORF">EV356DRAFT_560367</name>
</gene>
<reference evidence="3" key="1">
    <citation type="journal article" date="2020" name="Stud. Mycol.">
        <title>101 Dothideomycetes genomes: a test case for predicting lifestyles and emergence of pathogens.</title>
        <authorList>
            <person name="Haridas S."/>
            <person name="Albert R."/>
            <person name="Binder M."/>
            <person name="Bloem J."/>
            <person name="Labutti K."/>
            <person name="Salamov A."/>
            <person name="Andreopoulos B."/>
            <person name="Baker S."/>
            <person name="Barry K."/>
            <person name="Bills G."/>
            <person name="Bluhm B."/>
            <person name="Cannon C."/>
            <person name="Castanera R."/>
            <person name="Culley D."/>
            <person name="Daum C."/>
            <person name="Ezra D."/>
            <person name="Gonzalez J."/>
            <person name="Henrissat B."/>
            <person name="Kuo A."/>
            <person name="Liang C."/>
            <person name="Lipzen A."/>
            <person name="Lutzoni F."/>
            <person name="Magnuson J."/>
            <person name="Mondo S."/>
            <person name="Nolan M."/>
            <person name="Ohm R."/>
            <person name="Pangilinan J."/>
            <person name="Park H.-J."/>
            <person name="Ramirez L."/>
            <person name="Alfaro M."/>
            <person name="Sun H."/>
            <person name="Tritt A."/>
            <person name="Yoshinaga Y."/>
            <person name="Zwiers L.-H."/>
            <person name="Turgeon B."/>
            <person name="Goodwin S."/>
            <person name="Spatafora J."/>
            <person name="Crous P."/>
            <person name="Grigoriev I."/>
        </authorList>
    </citation>
    <scope>NUCLEOTIDE SEQUENCE</scope>
    <source>
        <strain evidence="3">Tuck. ex Michener</strain>
    </source>
</reference>
<dbReference type="GO" id="GO:0016841">
    <property type="term" value="F:ammonia-lyase activity"/>
    <property type="evidence" value="ECO:0007669"/>
    <property type="project" value="InterPro"/>
</dbReference>
<dbReference type="OrthoDB" id="10051290at2759"/>
<accession>A0A6A6H4D5</accession>
<dbReference type="Proteomes" id="UP000800092">
    <property type="component" value="Unassembled WGS sequence"/>
</dbReference>
<organism evidence="3 4">
    <name type="scientific">Viridothelium virens</name>
    <name type="common">Speckled blister lichen</name>
    <name type="synonym">Trypethelium virens</name>
    <dbReference type="NCBI Taxonomy" id="1048519"/>
    <lineage>
        <taxon>Eukaryota</taxon>
        <taxon>Fungi</taxon>
        <taxon>Dikarya</taxon>
        <taxon>Ascomycota</taxon>
        <taxon>Pezizomycotina</taxon>
        <taxon>Dothideomycetes</taxon>
        <taxon>Dothideomycetes incertae sedis</taxon>
        <taxon>Trypetheliales</taxon>
        <taxon>Trypetheliaceae</taxon>
        <taxon>Viridothelium</taxon>
    </lineage>
</organism>
<dbReference type="Gene3D" id="1.20.200.10">
    <property type="entry name" value="Fumarase/aspartase (Central domain)"/>
    <property type="match status" value="1"/>
</dbReference>
<sequence length="738" mass="79841">MAHTDLILLNWKSLVDLISSSKEAPVLIDGRSLKLAQIVFVARYGGKTSVSQACLSRVSQSAQDVTDNLEAGNTIYGVNTGIGGSANTRTSEVDGLQQAIMRLLNCGILADTDAQNDELSGGQGSVPASSSTASNGRSMLIDRLPALARSRLSDAALGVTTVMPLTWVRSAMLVRANSLSHGISGVRVKLLTNLVKLLEQNIIPEVPLRGSISASGDLIPLSYVANLLQGSPAIRVSIQSNGTKKLVGADVALEEAGISPIEFAPKEALALVNGTAFSAGAAALILHDVHLSIVLAQMLTAMAVEALHGTRESFDPYFAQVRPHPGQEEIAQNISSFLWKSQLVREEIGSSDSNLPQDRYSLRTVPQWLGPEIEKLVLAHEQVVTECNSITDNPLMAPDGRVMQGGNFQATTITSAMDTTRNSLQMGGRMLFHQLTEMMNPPTSNGLPPNLTADEPSCDFLMKGMDVAAASYTSELAFLSHGVTPFVMNAEQSNQSLNSLALISARYTQTALDIFTHLTSTMLVAVCQALDLRAIQRDFLDSFAGTFDRETEKWTNKWLEGGSEVQKDARIRLWIGFLSKFSGSASLDSSERFQSIMVSLCGSARGLVPTHHYEGLAQLYQELDQWTSRLAASAQSLYATTLDQHSASHTLPYLGFASKAMYSFVREAQQVPFLRKQQLPGRSRESVFMGGKRGDTLGTYISRIYGALQRGSHLPVVIECLEDAHTRRKARGAREAKL</sequence>
<dbReference type="SUPFAM" id="SSF48557">
    <property type="entry name" value="L-aspartase-like"/>
    <property type="match status" value="1"/>
</dbReference>
<dbReference type="EMBL" id="ML991813">
    <property type="protein sequence ID" value="KAF2232739.1"/>
    <property type="molecule type" value="Genomic_DNA"/>
</dbReference>
<dbReference type="GO" id="GO:0005737">
    <property type="term" value="C:cytoplasm"/>
    <property type="evidence" value="ECO:0007669"/>
    <property type="project" value="InterPro"/>
</dbReference>
<comment type="similarity">
    <text evidence="1 2">Belongs to the PAL/histidase family.</text>
</comment>
<dbReference type="InterPro" id="IPR022313">
    <property type="entry name" value="Phe/His_NH3-lyase_AS"/>
</dbReference>
<dbReference type="Gene3D" id="1.10.274.20">
    <property type="entry name" value="Phenylalanine ammonia-lyase 1, domain 3"/>
    <property type="match status" value="1"/>
</dbReference>
<dbReference type="Pfam" id="PF00221">
    <property type="entry name" value="Lyase_aromatic"/>
    <property type="match status" value="1"/>
</dbReference>
<evidence type="ECO:0000313" key="3">
    <source>
        <dbReference type="EMBL" id="KAF2232739.1"/>
    </source>
</evidence>
<dbReference type="PROSITE" id="PS00488">
    <property type="entry name" value="PAL_HISTIDASE"/>
    <property type="match status" value="1"/>
</dbReference>
<dbReference type="InterPro" id="IPR008948">
    <property type="entry name" value="L-Aspartase-like"/>
</dbReference>
<name>A0A6A6H4D5_VIRVR</name>